<dbReference type="Proteomes" id="UP000016511">
    <property type="component" value="Unassembled WGS sequence"/>
</dbReference>
<dbReference type="AlphaFoldDB" id="U1Y8N6"/>
<dbReference type="PATRIC" id="fig|649747.3.peg.3066"/>
<proteinExistence type="inferred from homology"/>
<dbReference type="HOGENOM" id="CLU_046737_12_3_9"/>
<comment type="caution">
    <text evidence="5">The sequence shown here is derived from an EMBL/GenBank/DDBJ whole genome shotgun (WGS) entry which is preliminary data.</text>
</comment>
<dbReference type="eggNOG" id="COG0071">
    <property type="taxonomic scope" value="Bacteria"/>
</dbReference>
<protein>
    <submittedName>
        <fullName evidence="5">Hsp20/alpha crystallin family protein</fullName>
    </submittedName>
</protein>
<dbReference type="PROSITE" id="PS51203">
    <property type="entry name" value="CS"/>
    <property type="match status" value="1"/>
</dbReference>
<organism evidence="5 6">
    <name type="scientific">Aneurinibacillus aneurinilyticus ATCC 12856</name>
    <dbReference type="NCBI Taxonomy" id="649747"/>
    <lineage>
        <taxon>Bacteria</taxon>
        <taxon>Bacillati</taxon>
        <taxon>Bacillota</taxon>
        <taxon>Bacilli</taxon>
        <taxon>Bacillales</taxon>
        <taxon>Paenibacillaceae</taxon>
        <taxon>Aneurinibacillus group</taxon>
        <taxon>Aneurinibacillus</taxon>
    </lineage>
</organism>
<sequence>MLASLGLTKPPCLVGAVFGKIIEGTRYSNTKEDVTMPFIPGDRFRNLDTLKREFMNMFPDLVPELTSPRIDVYETETHVVASCEIPGIEKKEDIDIHIDDNVLTISGTINKMHEVREENLYRKERFSGRFERVVNLPSSVTAEDTKASYKNGILEIRMPKSMMDRRKKVDIDFL</sequence>
<dbReference type="SUPFAM" id="SSF49764">
    <property type="entry name" value="HSP20-like chaperones"/>
    <property type="match status" value="1"/>
</dbReference>
<dbReference type="CDD" id="cd06464">
    <property type="entry name" value="ACD_sHsps-like"/>
    <property type="match status" value="1"/>
</dbReference>
<comment type="similarity">
    <text evidence="1 2">Belongs to the small heat shock protein (HSP20) family.</text>
</comment>
<name>U1Y8N6_ANEAE</name>
<dbReference type="InterPro" id="IPR031107">
    <property type="entry name" value="Small_HSP"/>
</dbReference>
<dbReference type="Pfam" id="PF00011">
    <property type="entry name" value="HSP20"/>
    <property type="match status" value="1"/>
</dbReference>
<dbReference type="PROSITE" id="PS01031">
    <property type="entry name" value="SHSP"/>
    <property type="match status" value="1"/>
</dbReference>
<dbReference type="InterPro" id="IPR008978">
    <property type="entry name" value="HSP20-like_chaperone"/>
</dbReference>
<keyword evidence="6" id="KW-1185">Reference proteome</keyword>
<gene>
    <name evidence="5" type="ORF">HMPREF0083_03377</name>
</gene>
<dbReference type="STRING" id="649747.HMPREF0083_03377"/>
<evidence type="ECO:0000313" key="5">
    <source>
        <dbReference type="EMBL" id="ERI08532.1"/>
    </source>
</evidence>
<dbReference type="Gene3D" id="2.60.40.790">
    <property type="match status" value="1"/>
</dbReference>
<evidence type="ECO:0000256" key="2">
    <source>
        <dbReference type="RuleBase" id="RU003616"/>
    </source>
</evidence>
<reference evidence="5 6" key="1">
    <citation type="submission" date="2013-08" db="EMBL/GenBank/DDBJ databases">
        <authorList>
            <person name="Weinstock G."/>
            <person name="Sodergren E."/>
            <person name="Wylie T."/>
            <person name="Fulton L."/>
            <person name="Fulton R."/>
            <person name="Fronick C."/>
            <person name="O'Laughlin M."/>
            <person name="Godfrey J."/>
            <person name="Miner T."/>
            <person name="Herter B."/>
            <person name="Appelbaum E."/>
            <person name="Cordes M."/>
            <person name="Lek S."/>
            <person name="Wollam A."/>
            <person name="Pepin K.H."/>
            <person name="Palsikar V.B."/>
            <person name="Mitreva M."/>
            <person name="Wilson R.K."/>
        </authorList>
    </citation>
    <scope>NUCLEOTIDE SEQUENCE [LARGE SCALE GENOMIC DNA]</scope>
    <source>
        <strain evidence="5 6">ATCC 12856</strain>
    </source>
</reference>
<dbReference type="EMBL" id="AWSJ01000201">
    <property type="protein sequence ID" value="ERI08532.1"/>
    <property type="molecule type" value="Genomic_DNA"/>
</dbReference>
<evidence type="ECO:0000259" key="3">
    <source>
        <dbReference type="PROSITE" id="PS01031"/>
    </source>
</evidence>
<accession>U1Y8N6</accession>
<dbReference type="InterPro" id="IPR007052">
    <property type="entry name" value="CS_dom"/>
</dbReference>
<feature type="domain" description="CS" evidence="4">
    <location>
        <begin position="65"/>
        <end position="170"/>
    </location>
</feature>
<evidence type="ECO:0000259" key="4">
    <source>
        <dbReference type="PROSITE" id="PS51203"/>
    </source>
</evidence>
<evidence type="ECO:0000313" key="6">
    <source>
        <dbReference type="Proteomes" id="UP000016511"/>
    </source>
</evidence>
<feature type="domain" description="SHSP" evidence="3">
    <location>
        <begin position="61"/>
        <end position="174"/>
    </location>
</feature>
<dbReference type="PANTHER" id="PTHR11527">
    <property type="entry name" value="HEAT-SHOCK PROTEIN 20 FAMILY MEMBER"/>
    <property type="match status" value="1"/>
</dbReference>
<dbReference type="InterPro" id="IPR002068">
    <property type="entry name" value="A-crystallin/Hsp20_dom"/>
</dbReference>
<evidence type="ECO:0000256" key="1">
    <source>
        <dbReference type="PROSITE-ProRule" id="PRU00285"/>
    </source>
</evidence>